<dbReference type="AlphaFoldDB" id="A0A7S4NQX4"/>
<protein>
    <submittedName>
        <fullName evidence="1">Uncharacterized protein</fullName>
    </submittedName>
</protein>
<reference evidence="1" key="1">
    <citation type="submission" date="2021-01" db="EMBL/GenBank/DDBJ databases">
        <authorList>
            <person name="Corre E."/>
            <person name="Pelletier E."/>
            <person name="Niang G."/>
            <person name="Scheremetjew M."/>
            <person name="Finn R."/>
            <person name="Kale V."/>
            <person name="Holt S."/>
            <person name="Cochrane G."/>
            <person name="Meng A."/>
            <person name="Brown T."/>
            <person name="Cohen L."/>
        </authorList>
    </citation>
    <scope>NUCLEOTIDE SEQUENCE</scope>
    <source>
        <strain evidence="1">SoJaBio B1-5/56/2</strain>
    </source>
</reference>
<name>A0A7S4NQX4_9EUKA</name>
<gene>
    <name evidence="1" type="ORF">NAES01612_LOCUS10655</name>
</gene>
<accession>A0A7S4NQX4</accession>
<proteinExistence type="predicted"/>
<dbReference type="EMBL" id="HBKR01016094">
    <property type="protein sequence ID" value="CAE2303961.1"/>
    <property type="molecule type" value="Transcribed_RNA"/>
</dbReference>
<evidence type="ECO:0000313" key="1">
    <source>
        <dbReference type="EMBL" id="CAE2303961.1"/>
    </source>
</evidence>
<organism evidence="1">
    <name type="scientific">Paramoeba aestuarina</name>
    <dbReference type="NCBI Taxonomy" id="180227"/>
    <lineage>
        <taxon>Eukaryota</taxon>
        <taxon>Amoebozoa</taxon>
        <taxon>Discosea</taxon>
        <taxon>Flabellinia</taxon>
        <taxon>Dactylopodida</taxon>
        <taxon>Paramoebidae</taxon>
        <taxon>Paramoeba</taxon>
    </lineage>
</organism>
<sequence>MTDQVIELDVHSKDPNTIHSDVKDRLEKEKNEYVPLTQEQMREKYENDLRTHAENRKRILEEKSKAARGHVVHAQDVAETHRKETRAEANELRAILQQKQEWARNLRESVLKMKADKASMEVVKSFLAAEVQKEEDHLTAEKLAEQIEKSQELAAKNRAALEQYKKVSAGAEVEHAQEVASYKALSDEIAHAAMESSLDAHQEAAENLRHMLLLHKVTKAQAEVEHAHEVHDKHDQEGKKELEESAANARKRHLQRIESSGEICGHEDVVRSLEVEQELREGQRVWVTYNDLALHLELLELFIAEQERVFNEFFQLE</sequence>